<feature type="domain" description="Bacterial Ig-like" evidence="3">
    <location>
        <begin position="1382"/>
        <end position="1459"/>
    </location>
</feature>
<dbReference type="EMBL" id="ABYV02000007">
    <property type="protein sequence ID" value="EFC92806.1"/>
    <property type="molecule type" value="Genomic_DNA"/>
</dbReference>
<dbReference type="HOGENOM" id="CLU_232898_0_0_2"/>
<dbReference type="PANTHER" id="PTHR11319">
    <property type="entry name" value="G PROTEIN-COUPLED RECEPTOR-RELATED"/>
    <property type="match status" value="1"/>
</dbReference>
<dbReference type="SUPFAM" id="SSF51126">
    <property type="entry name" value="Pectin lyase-like"/>
    <property type="match status" value="4"/>
</dbReference>
<accession>D2ZRD9</accession>
<dbReference type="RefSeq" id="WP_004033925.1">
    <property type="nucleotide sequence ID" value="NZ_GG704759.1"/>
</dbReference>
<evidence type="ECO:0000259" key="2">
    <source>
        <dbReference type="Pfam" id="PF13229"/>
    </source>
</evidence>
<dbReference type="Gene3D" id="2.160.20.10">
    <property type="entry name" value="Single-stranded right-handed beta-helix, Pectin lyase-like"/>
    <property type="match status" value="4"/>
</dbReference>
<sequence>MIFSINMVSAIEVEESDNSTTYQLSSIDSSQEIAAGDTDSSLESPTSGTVYVSKTGSDSNDGSTKDKALASLPYALNVVPNSGNIIMLDGAYSYSSISIPSSKIVTIEGEGNVNLTGLSAYSTFITNEGDLTLKNINIVNCKGDMIDSAAFNNKNKLNVINSTFINNKLVFYNNGDLLIDNSSFFNSLGCVVNADEDSRTTTITNSKFINGKYGNSILSFSRNKFHTLIENCTFENFYSTANTGGIIGASNIGADFRINNCRFINNTLDAKGMFTSTSDKYGVVIRVGMTTDILFNITNCVFANNKGINGAIGIIQQVNSYINVTHSVFVNNTDYYGNTIVNGGSRGTSLYDYNWWGSDNPDFTTLVKDTKNPVNKWAILDMDYTPSTNIKPGNTITVAAGLTKYTDVDGNIHILNDKLPDYGNVTFEFQDGTKKVVPIKNGLAKIDYVVKSGENIVWATLNNQKTNITIVTKDLDTIYVSPDGDDSNEGSKLSPVKTIAKAIELANTGKIVLLQGNYVENNVIVNKNVNITGEGNVVVDGNASGVVFTINSGNTVYLKNLNVKNAVNAKDGGAIYNNGANLYLDSVNLYENIAGNGGAIYNTNKGTIVITNSKLHHNNNTAKSGWNKGGSAIYNTASSKVTIENCEIYSNNALSDGTIQSYNSDLIIKNSKFFNNTAKWGGAFYGENANIIVDNCNFYNNTANNAVIYARTSTVNITNSFIRFNKAINYPSAIQNYGSKITIDNTTIANNTGTKAAVINQDLSSVSTSLIIINSRIYNNTNGAVYNDKSSSDNSNITLDINNCAIFNNGDNSVIQHGTKSSGIYITANTNWWGSNKNPADIAGDGVNIDNWIILQVTYDDRGIPVLYDQFDIEANLNYYVTKDGKNGTVLNNHIFDGLVVNFDTTTGYLTKNKAIISNGMAVSKYSVLTQTANIIVVKFDNQTITIDLNANYYNGTTYVSTDGKDTNDGSIDSPVASLEKALSINKNGNIIILNGTYIVRNVKIDGNYNIAGEGSVTLSGADVERVLYILEGKVIIKNINFTNGRTLSESGALIGNAGDLTLINTTLSNSKSSKNGGAIYNAGNLTVINATIANNKATIGGAIFIDKFNDYNYNIKFQNVVFKDNEASGENNHAGGAIYAQAVGGQILIDNCSFISNSVSKNFAGGAIHALQLIDGIKITNSKFINNTANSPENYGGGAICFIGGNTERMGKLDISDSVFEDNKDNVAGAIYIRGSTLDISYSALINNGNTAIYKGVSSYVITKITADNNWWGTNNNPSAFVNGEIVSKWIVMTFTNDTPLTQGNKVLLIVALDTLNDGSKLDKALEFARPVTIVTPTETFSNQYNVEYTIPEKVTIISATIDSQSVYLYSAKTNTTVNINDTTVNLGRNINLTAVIKDTIGNNIPMGAVEFYINDKLVGSADVKNGVATLVLSNNYAEGSYNIVAKYGDVNGVYNQSMDKAVLKVISTSLIVTNSTFFNFFDNDGMLKESIDANELIFSGLFSGLGVNTITIDRAIKLKGTNSTTLDNIFLELIGNGISVDNFTININKQNYGIYITNVDKVIVKNSLINFNDVGTSDAMAIYANGVSNLQLVNNTIIYSGQSKGKTLNHPVHIDDCKGAVIENNTINAKMPSLAIDYDKITYAAITYSAAVFIDNSDNVKVINNRVTNAYTTFGGMFDTIEGILIRASKNPVVKSNIIDVTGHNYTYALKFVSVMDSDYNVVGCLNINVADNIITSKCDYYYANAIEVDGPITGKLFNNSVSVEALDVVYGIYSQAINGAVNVDYINNTILANAHTAYTMELMGNDEKVTGNTIISKGNITMGIMSSSKNLKVFNNTIKSLGSGIGPITGGDVLGGANTGIIITGDKNSVKYSKLEAYNNTIIANGDYTVMIDKRNTQVNTVTGNYLVSGKFLGDKSVNASQSNKVYNNTPDAFPTVIVVKDDELFINENYTISLTDIHGKELSGMNIIIKCGDKVWKEVTDEFGNVSIPIASLGVGTHLIEVVFEGSGYYAPSKTLNNLTVNKFPSVINLTSEDVYVGSDVTIKAEVTDGVTGEIIFIVNNKEYPVLIKDNKAILSIANLSSGTYDVIAKYAGNDLYGSASANTTFKINKYSSDIKADTNVSGNDLSVSIVLPEDATGNVIVSVDGKKESVAVNNGSAKVVINNLTSGNHSVEINYSGDDKYASATLIRNITVIPVEFKLSINELIKFQGGTDKLIATLIDGQGNPIINASIVFTVNGVNYTKYTNKSGVASMGINLKAGVYNASATYNSTTVSSTVTIKSTVIGHDIVKMFRNATQYSALFLDGNGKALVNATVKFNINGVFYTKSTNDEGIATLNIQLLPKEYIITNYNLVTGEENSNKVTVKSLLVDNSDLVKYYLNESSYTLKVIGKDGKVAAGQEVTFNINGVFYHRVSDDNGIVSLGIKLRPGTYIVTAEYEGCWVSNNITVLPTLITKDLDMKYLDGSNFTAQTLDGQGKALAKQNISFNVNGVFYHKTTDENGIANLNIRLNPGKYIITSIWNEYQVGNNITIA</sequence>
<dbReference type="InterPro" id="IPR012334">
    <property type="entry name" value="Pectin_lyas_fold"/>
</dbReference>
<comment type="caution">
    <text evidence="4">The sequence shown here is derived from an EMBL/GenBank/DDBJ whole genome shotgun (WGS) entry which is preliminary data.</text>
</comment>
<evidence type="ECO:0000313" key="5">
    <source>
        <dbReference type="Proteomes" id="UP000004028"/>
    </source>
</evidence>
<dbReference type="Proteomes" id="UP000004028">
    <property type="component" value="Unassembled WGS sequence"/>
</dbReference>
<proteinExistence type="predicted"/>
<feature type="region of interest" description="Disordered" evidence="1">
    <location>
        <begin position="33"/>
        <end position="64"/>
    </location>
</feature>
<dbReference type="Pfam" id="PF13229">
    <property type="entry name" value="Beta_helix"/>
    <property type="match status" value="1"/>
</dbReference>
<reference evidence="4 5" key="1">
    <citation type="submission" date="2010-01" db="EMBL/GenBank/DDBJ databases">
        <authorList>
            <person name="Weinstock G."/>
            <person name="Sodergren E."/>
            <person name="Clifton S."/>
            <person name="Fulton L."/>
            <person name="Fulton B."/>
            <person name="Courtney L."/>
            <person name="Fronick C."/>
            <person name="Harrison M."/>
            <person name="Strong C."/>
            <person name="Farmer C."/>
            <person name="Delahaunty K."/>
            <person name="Markovic C."/>
            <person name="Hall O."/>
            <person name="Minx P."/>
            <person name="Tomlinson C."/>
            <person name="Mitreva M."/>
            <person name="Nelson J."/>
            <person name="Hou S."/>
            <person name="Wollam A."/>
            <person name="Pepin K.H."/>
            <person name="Johnson M."/>
            <person name="Bhonagiri V."/>
            <person name="Nash W.E."/>
            <person name="Warren W."/>
            <person name="Chinwalla A."/>
            <person name="Mardis E.R."/>
            <person name="Wilson R.K."/>
        </authorList>
    </citation>
    <scope>NUCLEOTIDE SEQUENCE [LARGE SCALE GENOMIC DNA]</scope>
    <source>
        <strain evidence="4 5">DSM 2374</strain>
    </source>
</reference>
<dbReference type="InterPro" id="IPR032109">
    <property type="entry name" value="Big_3_5"/>
</dbReference>
<dbReference type="PATRIC" id="fig|521002.11.peg.1377"/>
<protein>
    <submittedName>
        <fullName evidence="4">Polymorphic outer membrane protein repeat (3 repeats)</fullName>
    </submittedName>
</protein>
<dbReference type="SMART" id="SM00710">
    <property type="entry name" value="PbH1"/>
    <property type="match status" value="27"/>
</dbReference>
<dbReference type="InterPro" id="IPR013783">
    <property type="entry name" value="Ig-like_fold"/>
</dbReference>
<dbReference type="InterPro" id="IPR011050">
    <property type="entry name" value="Pectin_lyase_fold/virulence"/>
</dbReference>
<dbReference type="Gene3D" id="2.60.40.10">
    <property type="entry name" value="Immunoglobulins"/>
    <property type="match status" value="3"/>
</dbReference>
<organism evidence="4 5">
    <name type="scientific">Methanobrevibacter smithii DSM 2374</name>
    <dbReference type="NCBI Taxonomy" id="521002"/>
    <lineage>
        <taxon>Archaea</taxon>
        <taxon>Methanobacteriati</taxon>
        <taxon>Methanobacteriota</taxon>
        <taxon>Methanomada group</taxon>
        <taxon>Methanobacteria</taxon>
        <taxon>Methanobacteriales</taxon>
        <taxon>Methanobacteriaceae</taxon>
        <taxon>Methanobrevibacter</taxon>
    </lineage>
</organism>
<dbReference type="InterPro" id="IPR039448">
    <property type="entry name" value="Beta_helix"/>
</dbReference>
<feature type="compositionally biased region" description="Polar residues" evidence="1">
    <location>
        <begin position="33"/>
        <end position="62"/>
    </location>
</feature>
<dbReference type="InterPro" id="IPR006626">
    <property type="entry name" value="PbH1"/>
</dbReference>
<gene>
    <name evidence="4" type="ORF">METSMIF1_03422</name>
</gene>
<evidence type="ECO:0000256" key="1">
    <source>
        <dbReference type="SAM" id="MobiDB-lite"/>
    </source>
</evidence>
<feature type="domain" description="Right handed beta helix" evidence="2">
    <location>
        <begin position="550"/>
        <end position="722"/>
    </location>
</feature>
<dbReference type="Pfam" id="PF16640">
    <property type="entry name" value="Big_3_5"/>
    <property type="match status" value="1"/>
</dbReference>
<evidence type="ECO:0000313" key="4">
    <source>
        <dbReference type="EMBL" id="EFC92806.1"/>
    </source>
</evidence>
<evidence type="ECO:0000259" key="3">
    <source>
        <dbReference type="Pfam" id="PF16640"/>
    </source>
</evidence>
<dbReference type="PANTHER" id="PTHR11319:SF35">
    <property type="entry name" value="OUTER MEMBRANE PROTEIN PMPC-RELATED"/>
    <property type="match status" value="1"/>
</dbReference>
<name>D2ZRD9_METSM</name>